<name>C6KJ34_9STRA</name>
<dbReference type="PANTHER" id="PTHR39638:SF2">
    <property type="entry name" value="YCF35"/>
    <property type="match status" value="1"/>
</dbReference>
<evidence type="ECO:0000256" key="3">
    <source>
        <dbReference type="ARBA" id="ARBA00021585"/>
    </source>
</evidence>
<organism evidence="5">
    <name type="scientific">Aureoumbra lagunensis</name>
    <dbReference type="NCBI Taxonomy" id="44058"/>
    <lineage>
        <taxon>Eukaryota</taxon>
        <taxon>Sar</taxon>
        <taxon>Stramenopiles</taxon>
        <taxon>Ochrophyta</taxon>
        <taxon>Pelagophyceae</taxon>
        <taxon>Pelagomonadales</taxon>
        <taxon>Aureoumbra</taxon>
    </lineage>
</organism>
<evidence type="ECO:0000256" key="2">
    <source>
        <dbReference type="ARBA" id="ARBA00009068"/>
    </source>
</evidence>
<reference evidence="5" key="1">
    <citation type="journal article" date="2010" name="J. Phycol.">
        <title>Analyses of the complete chloroplast genome sequences of two members of the pelagophyceae: Aureococcus anophagefferens CCMP1984 and Aureoumbra lagunensis CCMP1507.</title>
        <authorList>
            <person name="Ong H.C."/>
            <person name="Wilhelm S.W."/>
            <person name="Gobler C.J."/>
            <person name="Bullerjahn G."/>
            <person name="Jacobs M.A."/>
            <person name="McKay J."/>
            <person name="Sims E.H."/>
            <person name="Gillett W.G."/>
            <person name="Zhou Y."/>
            <person name="Haugen E."/>
            <person name="Rocap G."/>
            <person name="Cattolico R.A."/>
        </authorList>
    </citation>
    <scope>NUCLEOTIDE SEQUENCE</scope>
    <source>
        <strain evidence="5">CCMP 1507</strain>
    </source>
</reference>
<dbReference type="RefSeq" id="YP_003002278.1">
    <property type="nucleotide sequence ID" value="NC_012903.1"/>
</dbReference>
<keyword evidence="4 5" id="KW-0934">Plastid</keyword>
<dbReference type="GeneID" id="8097430"/>
<accession>C6KJ34</accession>
<evidence type="ECO:0000256" key="1">
    <source>
        <dbReference type="ARBA" id="ARBA00004474"/>
    </source>
</evidence>
<proteinExistence type="inferred from homology"/>
<sequence length="128" mass="14496">MSHFTRIKTSIRDLSTLQSVLTQLDVSWEKANAPIKGYQNETNNAELVIHQPNSIDIGFAFNGQSYELVADTSFWRQPWSIEGFLDKINQVYAAQLLDQELKNLGFSTVSYVKSEQGVIDLVAEKWVA</sequence>
<comment type="subcellular location">
    <subcellularLocation>
        <location evidence="1">Plastid</location>
    </subcellularLocation>
</comment>
<dbReference type="GO" id="GO:0009536">
    <property type="term" value="C:plastid"/>
    <property type="evidence" value="ECO:0007669"/>
    <property type="project" value="UniProtKB-SubCell"/>
</dbReference>
<comment type="similarity">
    <text evidence="2">Belongs to the ycf35 family.</text>
</comment>
<geneLocation type="chloroplast" evidence="5"/>
<keyword evidence="5" id="KW-0150">Chloroplast</keyword>
<gene>
    <name evidence="5" type="primary">ycf35</name>
    <name evidence="5" type="ORF">AulaCp102</name>
</gene>
<evidence type="ECO:0000313" key="5">
    <source>
        <dbReference type="EMBL" id="ACS36990.1"/>
    </source>
</evidence>
<dbReference type="AlphaFoldDB" id="C6KJ34"/>
<dbReference type="InterPro" id="IPR009666">
    <property type="entry name" value="Uncharacterised_Ycf35"/>
</dbReference>
<dbReference type="Pfam" id="PF06868">
    <property type="entry name" value="DUF1257"/>
    <property type="match status" value="1"/>
</dbReference>
<evidence type="ECO:0000256" key="4">
    <source>
        <dbReference type="ARBA" id="ARBA00022640"/>
    </source>
</evidence>
<dbReference type="PANTHER" id="PTHR39638">
    <property type="entry name" value="YCF35"/>
    <property type="match status" value="1"/>
</dbReference>
<dbReference type="EMBL" id="GQ231542">
    <property type="protein sequence ID" value="ACS36990.1"/>
    <property type="molecule type" value="Genomic_DNA"/>
</dbReference>
<protein>
    <recommendedName>
        <fullName evidence="3">Uncharacterized protein ycf35</fullName>
    </recommendedName>
</protein>